<dbReference type="AlphaFoldDB" id="A0A5R8XZH1"/>
<name>A0A5R8XZH1_9BACT</name>
<protein>
    <submittedName>
        <fullName evidence="2">DUF3833 domain-containing protein</fullName>
    </submittedName>
</protein>
<feature type="chain" id="PRO_5024399578" evidence="1">
    <location>
        <begin position="22"/>
        <end position="178"/>
    </location>
</feature>
<gene>
    <name evidence="2" type="ORF">FDK22_09165</name>
</gene>
<evidence type="ECO:0000256" key="1">
    <source>
        <dbReference type="SAM" id="SignalP"/>
    </source>
</evidence>
<dbReference type="PROSITE" id="PS51257">
    <property type="entry name" value="PROKAR_LIPOPROTEIN"/>
    <property type="match status" value="1"/>
</dbReference>
<comment type="caution">
    <text evidence="2">The sequence shown here is derived from an EMBL/GenBank/DDBJ whole genome shotgun (WGS) entry which is preliminary data.</text>
</comment>
<dbReference type="RefSeq" id="WP_138152631.1">
    <property type="nucleotide sequence ID" value="NZ_VANU01000004.1"/>
</dbReference>
<reference evidence="2 3" key="1">
    <citation type="submission" date="2019-05" db="EMBL/GenBank/DDBJ databases">
        <title>Arcobacter sp. nov., isolated from sea sediment.</title>
        <authorList>
            <person name="Kim W."/>
        </authorList>
    </citation>
    <scope>NUCLEOTIDE SEQUENCE [LARGE SCALE GENOMIC DNA]</scope>
    <source>
        <strain evidence="2 3">CAU 1517</strain>
    </source>
</reference>
<keyword evidence="3" id="KW-1185">Reference proteome</keyword>
<dbReference type="EMBL" id="VANU01000004">
    <property type="protein sequence ID" value="TLP37486.1"/>
    <property type="molecule type" value="Genomic_DNA"/>
</dbReference>
<evidence type="ECO:0000313" key="2">
    <source>
        <dbReference type="EMBL" id="TLP37486.1"/>
    </source>
</evidence>
<sequence length="178" mass="20322">MKKLLALLIFLTFFFTGCTKMQLEDFKDKTPEFIPQEYFNGKMTAYGLVKDRSGQIIRTFKGVLIGSWDEKGIGTLDEKFVYDDGEELTRVWTLKPTGEKSFDATAHDIVGTAKMKSLGNTVMIDYVMRVPYNDSTIDISVRDWLHLQEDGVIINHSKMKKFGFTVGELVITIIKDFP</sequence>
<dbReference type="Proteomes" id="UP000308901">
    <property type="component" value="Unassembled WGS sequence"/>
</dbReference>
<keyword evidence="1" id="KW-0732">Signal</keyword>
<dbReference type="Pfam" id="PF12915">
    <property type="entry name" value="DUF3833"/>
    <property type="match status" value="1"/>
</dbReference>
<proteinExistence type="predicted"/>
<dbReference type="OrthoDB" id="5296954at2"/>
<dbReference type="InterPro" id="IPR024409">
    <property type="entry name" value="DUF3833"/>
</dbReference>
<evidence type="ECO:0000313" key="3">
    <source>
        <dbReference type="Proteomes" id="UP000308901"/>
    </source>
</evidence>
<feature type="signal peptide" evidence="1">
    <location>
        <begin position="1"/>
        <end position="21"/>
    </location>
</feature>
<organism evidence="2 3">
    <name type="scientific">Arcobacter arenosus</name>
    <dbReference type="NCBI Taxonomy" id="2576037"/>
    <lineage>
        <taxon>Bacteria</taxon>
        <taxon>Pseudomonadati</taxon>
        <taxon>Campylobacterota</taxon>
        <taxon>Epsilonproteobacteria</taxon>
        <taxon>Campylobacterales</taxon>
        <taxon>Arcobacteraceae</taxon>
        <taxon>Arcobacter</taxon>
    </lineage>
</organism>
<accession>A0A5R8XZH1</accession>